<keyword evidence="1" id="KW-0472">Membrane</keyword>
<dbReference type="InterPro" id="IPR012574">
    <property type="entry name" value="ATP5MJ"/>
</dbReference>
<dbReference type="PANTHER" id="PTHR15233:SF1">
    <property type="entry name" value="ATP SYNTHASE SUBUNIT ATP5MJ, MITOCHONDRIAL"/>
    <property type="match status" value="1"/>
</dbReference>
<dbReference type="GeneTree" id="ENSGT01130000281105"/>
<organism evidence="2 3">
    <name type="scientific">Felis catus</name>
    <name type="common">Cat</name>
    <name type="synonym">Felis silvestris catus</name>
    <dbReference type="NCBI Taxonomy" id="9685"/>
    <lineage>
        <taxon>Eukaryota</taxon>
        <taxon>Metazoa</taxon>
        <taxon>Chordata</taxon>
        <taxon>Craniata</taxon>
        <taxon>Vertebrata</taxon>
        <taxon>Euteleostomi</taxon>
        <taxon>Mammalia</taxon>
        <taxon>Eutheria</taxon>
        <taxon>Laurasiatheria</taxon>
        <taxon>Carnivora</taxon>
        <taxon>Feliformia</taxon>
        <taxon>Felidae</taxon>
        <taxon>Felinae</taxon>
        <taxon>Felis</taxon>
    </lineage>
</organism>
<reference evidence="2" key="3">
    <citation type="submission" date="2025-09" db="UniProtKB">
        <authorList>
            <consortium name="Ensembl"/>
        </authorList>
    </citation>
    <scope>IDENTIFICATION</scope>
    <source>
        <strain evidence="2">breed Abyssinian</strain>
    </source>
</reference>
<evidence type="ECO:0000256" key="1">
    <source>
        <dbReference type="SAM" id="Phobius"/>
    </source>
</evidence>
<evidence type="ECO:0000313" key="2">
    <source>
        <dbReference type="Ensembl" id="ENSFCTP00005030584.1"/>
    </source>
</evidence>
<proteinExistence type="predicted"/>
<dbReference type="Proteomes" id="UP000823872">
    <property type="component" value="Chromosome C1"/>
</dbReference>
<dbReference type="Ensembl" id="ENSFCTT00005042993.1">
    <property type="protein sequence ID" value="ENSFCTP00005030584.1"/>
    <property type="gene ID" value="ENSFCTG00005015091.1"/>
</dbReference>
<feature type="transmembrane region" description="Helical" evidence="1">
    <location>
        <begin position="12"/>
        <end position="31"/>
    </location>
</feature>
<keyword evidence="1" id="KW-1133">Transmembrane helix</keyword>
<reference evidence="2" key="2">
    <citation type="submission" date="2025-08" db="UniProtKB">
        <authorList>
            <consortium name="Ensembl"/>
        </authorList>
    </citation>
    <scope>IDENTIFICATION</scope>
    <source>
        <strain evidence="2">breed Abyssinian</strain>
    </source>
</reference>
<keyword evidence="3" id="KW-1185">Reference proteome</keyword>
<dbReference type="Pfam" id="PF08039">
    <property type="entry name" value="Mit_proteolip"/>
    <property type="match status" value="1"/>
</dbReference>
<accession>A0ABI7Y6U5</accession>
<reference evidence="2 3" key="1">
    <citation type="submission" date="2021-02" db="EMBL/GenBank/DDBJ databases">
        <title>Safari Cat Assemblies.</title>
        <authorList>
            <person name="Bredemeyer K.R."/>
            <person name="Murphy W.J."/>
        </authorList>
    </citation>
    <scope>NUCLEOTIDE SEQUENCE [LARGE SCALE GENOMIC DNA]</scope>
</reference>
<name>A0ABI7Y6U5_FELCA</name>
<dbReference type="PANTHER" id="PTHR15233">
    <property type="entry name" value="MITOCHONDRIAL PROTEOLIPID"/>
    <property type="match status" value="1"/>
</dbReference>
<keyword evidence="1" id="KW-0812">Transmembrane</keyword>
<sequence>GFQFGSFMKPYYTQVYLEICLGMALMVFIIYKVENTDKRSKALKTLSPGLAPGHHEQLYLECRSDEMSV</sequence>
<protein>
    <submittedName>
        <fullName evidence="2">Uncharacterized protein</fullName>
    </submittedName>
</protein>
<evidence type="ECO:0000313" key="3">
    <source>
        <dbReference type="Proteomes" id="UP000823872"/>
    </source>
</evidence>